<feature type="transmembrane region" description="Helical" evidence="1">
    <location>
        <begin position="176"/>
        <end position="198"/>
    </location>
</feature>
<protein>
    <submittedName>
        <fullName evidence="3">Bacterial membrane flanked domain</fullName>
    </submittedName>
</protein>
<name>A0A380MUA9_9GAMM</name>
<dbReference type="AlphaFoldDB" id="A0A380MUA9"/>
<feature type="domain" description="YdbS-like PH" evidence="2">
    <location>
        <begin position="409"/>
        <end position="486"/>
    </location>
</feature>
<evidence type="ECO:0000259" key="2">
    <source>
        <dbReference type="Pfam" id="PF03703"/>
    </source>
</evidence>
<dbReference type="RefSeq" id="WP_072577359.1">
    <property type="nucleotide sequence ID" value="NZ_LWHB01000162.1"/>
</dbReference>
<reference evidence="3 4" key="1">
    <citation type="submission" date="2018-06" db="EMBL/GenBank/DDBJ databases">
        <authorList>
            <consortium name="Pathogen Informatics"/>
            <person name="Doyle S."/>
        </authorList>
    </citation>
    <scope>NUCLEOTIDE SEQUENCE [LARGE SCALE GENOMIC DNA]</scope>
    <source>
        <strain evidence="3 4">NCTC13337</strain>
    </source>
</reference>
<keyword evidence="1" id="KW-1133">Transmembrane helix</keyword>
<dbReference type="PANTHER" id="PTHR34473:SF2">
    <property type="entry name" value="UPF0699 TRANSMEMBRANE PROTEIN YDBT"/>
    <property type="match status" value="1"/>
</dbReference>
<evidence type="ECO:0000313" key="3">
    <source>
        <dbReference type="EMBL" id="SUO95764.1"/>
    </source>
</evidence>
<dbReference type="Proteomes" id="UP000254601">
    <property type="component" value="Unassembled WGS sequence"/>
</dbReference>
<feature type="transmembrane region" description="Helical" evidence="1">
    <location>
        <begin position="21"/>
        <end position="41"/>
    </location>
</feature>
<evidence type="ECO:0000313" key="4">
    <source>
        <dbReference type="Proteomes" id="UP000254601"/>
    </source>
</evidence>
<feature type="domain" description="YdbS-like PH" evidence="2">
    <location>
        <begin position="253"/>
        <end position="307"/>
    </location>
</feature>
<gene>
    <name evidence="3" type="ORF">NCTC13337_01572</name>
</gene>
<dbReference type="OrthoDB" id="240564at2"/>
<dbReference type="PIRSF" id="PIRSF026631">
    <property type="entry name" value="UCP026631"/>
    <property type="match status" value="1"/>
</dbReference>
<feature type="transmembrane region" description="Helical" evidence="1">
    <location>
        <begin position="53"/>
        <end position="71"/>
    </location>
</feature>
<keyword evidence="1" id="KW-0472">Membrane</keyword>
<keyword evidence="4" id="KW-1185">Reference proteome</keyword>
<feature type="transmembrane region" description="Helical" evidence="1">
    <location>
        <begin position="361"/>
        <end position="379"/>
    </location>
</feature>
<feature type="transmembrane region" description="Helical" evidence="1">
    <location>
        <begin position="385"/>
        <end position="403"/>
    </location>
</feature>
<proteinExistence type="predicted"/>
<feature type="domain" description="YdbS-like PH" evidence="2">
    <location>
        <begin position="74"/>
        <end position="151"/>
    </location>
</feature>
<dbReference type="PANTHER" id="PTHR34473">
    <property type="entry name" value="UPF0699 TRANSMEMBRANE PROTEIN YDBS"/>
    <property type="match status" value="1"/>
</dbReference>
<dbReference type="EMBL" id="UHIC01000001">
    <property type="protein sequence ID" value="SUO95764.1"/>
    <property type="molecule type" value="Genomic_DNA"/>
</dbReference>
<dbReference type="InterPro" id="IPR014529">
    <property type="entry name" value="UCP026631"/>
</dbReference>
<sequence length="509" mass="59390">MSQPHPLAEQLQAQNFRRLHASSWLFILLDLTFTILLPFLLGYYNLVRGLPTIWKVAIAGIFFLIFLYLFAHFYSTQFMIRSDDIILKRGILYRKQRYIPLNKVHNITLKRNLLHRWLNVAEVRLETAGTGNTAEAELRVLSYLEAKTFENLIEKPTPETNAPTTANLLPLSRRELLYFGLLRNDGFVLMGIILSFALNSDNFTQWLTSKLPSIPLFLQIFQQHWLGAFFLFICAAFILGKLLTILFAFLNYSQFELTDSPTHITLRRGLLTRIESHVPREKIQVWRITQPPLYRLCNRYRLYIDTAVFPNNNERGIRELIPLANDEITCQLIKRWNNIEALSIPVHAQHPKAPHRLTIKYLLIQSQLMIGAVILYFLNLIDNQQLLDLAILWLILQIINPIAAKKRYAIAGWAIDNKHYLHWRDGWLWRKHHFAHCQHLHCVDKQQNPFDRRYPMATLLADTMGSNRLSSPLKMRYLKNESADNLLTALKNYSSIKAVEKLTINPDKS</sequence>
<dbReference type="Pfam" id="PF03703">
    <property type="entry name" value="bPH_2"/>
    <property type="match status" value="3"/>
</dbReference>
<feature type="transmembrane region" description="Helical" evidence="1">
    <location>
        <begin position="225"/>
        <end position="250"/>
    </location>
</feature>
<accession>A0A380MUA9</accession>
<organism evidence="3 4">
    <name type="scientific">Suttonella ornithocola</name>
    <dbReference type="NCBI Taxonomy" id="279832"/>
    <lineage>
        <taxon>Bacteria</taxon>
        <taxon>Pseudomonadati</taxon>
        <taxon>Pseudomonadota</taxon>
        <taxon>Gammaproteobacteria</taxon>
        <taxon>Cardiobacteriales</taxon>
        <taxon>Cardiobacteriaceae</taxon>
        <taxon>Suttonella</taxon>
    </lineage>
</organism>
<keyword evidence="1" id="KW-0812">Transmembrane</keyword>
<evidence type="ECO:0000256" key="1">
    <source>
        <dbReference type="SAM" id="Phobius"/>
    </source>
</evidence>
<dbReference type="InterPro" id="IPR005182">
    <property type="entry name" value="YdbS-like_PH"/>
</dbReference>